<evidence type="ECO:0000313" key="3">
    <source>
        <dbReference type="Proteomes" id="UP000500953"/>
    </source>
</evidence>
<reference evidence="2 3" key="1">
    <citation type="journal article" date="2019" name="ACS Chem. Biol.">
        <title>Identification and Mobilization of a Cryptic Antibiotic Biosynthesis Gene Locus from a Human-Pathogenic Nocardia Isolate.</title>
        <authorList>
            <person name="Herisse M."/>
            <person name="Ishida K."/>
            <person name="Porter J.L."/>
            <person name="Howden B."/>
            <person name="Hertweck C."/>
            <person name="Stinear T.P."/>
            <person name="Pidot S.J."/>
        </authorList>
    </citation>
    <scope>NUCLEOTIDE SEQUENCE [LARGE SCALE GENOMIC DNA]</scope>
    <source>
        <strain evidence="2 3">AUSMDU00012715</strain>
    </source>
</reference>
<dbReference type="InterPro" id="IPR024072">
    <property type="entry name" value="DHFR-like_dom_sf"/>
</dbReference>
<dbReference type="GO" id="GO:0009231">
    <property type="term" value="P:riboflavin biosynthetic process"/>
    <property type="evidence" value="ECO:0007669"/>
    <property type="project" value="InterPro"/>
</dbReference>
<dbReference type="EMBL" id="CP046173">
    <property type="protein sequence ID" value="QIS17681.1"/>
    <property type="molecule type" value="Genomic_DNA"/>
</dbReference>
<dbReference type="RefSeq" id="WP_167485065.1">
    <property type="nucleotide sequence ID" value="NZ_CP046173.1"/>
</dbReference>
<dbReference type="Gene3D" id="3.40.430.10">
    <property type="entry name" value="Dihydrofolate Reductase, subunit A"/>
    <property type="match status" value="1"/>
</dbReference>
<gene>
    <name evidence="2" type="ORF">F6W96_04520</name>
</gene>
<dbReference type="SUPFAM" id="SSF53597">
    <property type="entry name" value="Dihydrofolate reductase-like"/>
    <property type="match status" value="1"/>
</dbReference>
<dbReference type="Pfam" id="PF01872">
    <property type="entry name" value="RibD_C"/>
    <property type="match status" value="1"/>
</dbReference>
<evidence type="ECO:0000259" key="1">
    <source>
        <dbReference type="Pfam" id="PF01872"/>
    </source>
</evidence>
<dbReference type="GO" id="GO:0008703">
    <property type="term" value="F:5-amino-6-(5-phosphoribosylamino)uracil reductase activity"/>
    <property type="evidence" value="ECO:0007669"/>
    <property type="project" value="InterPro"/>
</dbReference>
<sequence length="214" mass="23964">MTQMVRVHCFTVSSDGYGSGEGQSRQRPFGHADPADLLSWAGATAHWVNRTDPGGTYGLDDFITRDWSANIGAEIMGRNKFGPQRGPWENHDWQGWWGDEPPFRTPVFVLTHHVRPSFTLGATTFHFLDTTPEQALAQAFTAAEGKDVRIGGGVHTVREFLAADLSDTMHIAVAPVELGRGERLWTTPDELTDRYHLEKIPSPSGVVHHFFWRR</sequence>
<organism evidence="2 3">
    <name type="scientific">Nocardia terpenica</name>
    <dbReference type="NCBI Taxonomy" id="455432"/>
    <lineage>
        <taxon>Bacteria</taxon>
        <taxon>Bacillati</taxon>
        <taxon>Actinomycetota</taxon>
        <taxon>Actinomycetes</taxon>
        <taxon>Mycobacteriales</taxon>
        <taxon>Nocardiaceae</taxon>
        <taxon>Nocardia</taxon>
    </lineage>
</organism>
<dbReference type="AlphaFoldDB" id="A0A6G9YX47"/>
<proteinExistence type="predicted"/>
<evidence type="ECO:0000313" key="2">
    <source>
        <dbReference type="EMBL" id="QIS17681.1"/>
    </source>
</evidence>
<protein>
    <submittedName>
        <fullName evidence="2">Deaminase</fullName>
    </submittedName>
</protein>
<dbReference type="Proteomes" id="UP000500953">
    <property type="component" value="Chromosome"/>
</dbReference>
<accession>A0A6G9YX47</accession>
<feature type="domain" description="Bacterial bifunctional deaminase-reductase C-terminal" evidence="1">
    <location>
        <begin position="10"/>
        <end position="188"/>
    </location>
</feature>
<dbReference type="InterPro" id="IPR002734">
    <property type="entry name" value="RibDG_C"/>
</dbReference>
<name>A0A6G9YX47_9NOCA</name>